<evidence type="ECO:0000259" key="5">
    <source>
        <dbReference type="PROSITE" id="PS51462"/>
    </source>
</evidence>
<feature type="domain" description="Nudix hydrolase" evidence="5">
    <location>
        <begin position="6"/>
        <end position="153"/>
    </location>
</feature>
<dbReference type="PROSITE" id="PS00893">
    <property type="entry name" value="NUDIX_BOX"/>
    <property type="match status" value="1"/>
</dbReference>
<dbReference type="EMBL" id="JADBEM010000001">
    <property type="protein sequence ID" value="MBE1610207.1"/>
    <property type="molecule type" value="Genomic_DNA"/>
</dbReference>
<dbReference type="Proteomes" id="UP000638648">
    <property type="component" value="Unassembled WGS sequence"/>
</dbReference>
<dbReference type="PROSITE" id="PS51462">
    <property type="entry name" value="NUDIX"/>
    <property type="match status" value="1"/>
</dbReference>
<evidence type="ECO:0000313" key="7">
    <source>
        <dbReference type="Proteomes" id="UP000638648"/>
    </source>
</evidence>
<evidence type="ECO:0000256" key="1">
    <source>
        <dbReference type="ARBA" id="ARBA00001946"/>
    </source>
</evidence>
<dbReference type="Pfam" id="PF00293">
    <property type="entry name" value="NUDIX"/>
    <property type="match status" value="1"/>
</dbReference>
<name>A0A927N1T8_9ACTN</name>
<evidence type="ECO:0000256" key="2">
    <source>
        <dbReference type="ARBA" id="ARBA00005582"/>
    </source>
</evidence>
<dbReference type="InterPro" id="IPR000086">
    <property type="entry name" value="NUDIX_hydrolase_dom"/>
</dbReference>
<evidence type="ECO:0000256" key="3">
    <source>
        <dbReference type="ARBA" id="ARBA00022801"/>
    </source>
</evidence>
<comment type="similarity">
    <text evidence="2 4">Belongs to the Nudix hydrolase family.</text>
</comment>
<dbReference type="InterPro" id="IPR015797">
    <property type="entry name" value="NUDIX_hydrolase-like_dom_sf"/>
</dbReference>
<dbReference type="PANTHER" id="PTHR43046:SF2">
    <property type="entry name" value="8-OXO-DGTP DIPHOSPHATASE-RELATED"/>
    <property type="match status" value="1"/>
</dbReference>
<reference evidence="6" key="1">
    <citation type="submission" date="2020-10" db="EMBL/GenBank/DDBJ databases">
        <title>Sequencing the genomes of 1000 actinobacteria strains.</title>
        <authorList>
            <person name="Klenk H.-P."/>
        </authorList>
    </citation>
    <scope>NUCLEOTIDE SEQUENCE</scope>
    <source>
        <strain evidence="6">DSM 45354</strain>
    </source>
</reference>
<organism evidence="6 7">
    <name type="scientific">Actinopolymorpha pittospori</name>
    <dbReference type="NCBI Taxonomy" id="648752"/>
    <lineage>
        <taxon>Bacteria</taxon>
        <taxon>Bacillati</taxon>
        <taxon>Actinomycetota</taxon>
        <taxon>Actinomycetes</taxon>
        <taxon>Propionibacteriales</taxon>
        <taxon>Actinopolymorphaceae</taxon>
        <taxon>Actinopolymorpha</taxon>
    </lineage>
</organism>
<dbReference type="AlphaFoldDB" id="A0A927N1T8"/>
<keyword evidence="3 4" id="KW-0378">Hydrolase</keyword>
<dbReference type="RefSeq" id="WP_202896717.1">
    <property type="nucleotide sequence ID" value="NZ_BAABJL010000057.1"/>
</dbReference>
<keyword evidence="7" id="KW-1185">Reference proteome</keyword>
<dbReference type="EC" id="3.6.1.55" evidence="6"/>
<dbReference type="InterPro" id="IPR020084">
    <property type="entry name" value="NUDIX_hydrolase_CS"/>
</dbReference>
<evidence type="ECO:0000313" key="6">
    <source>
        <dbReference type="EMBL" id="MBE1610207.1"/>
    </source>
</evidence>
<comment type="cofactor">
    <cofactor evidence="1">
        <name>Mg(2+)</name>
        <dbReference type="ChEBI" id="CHEBI:18420"/>
    </cofactor>
</comment>
<comment type="caution">
    <text evidence="6">The sequence shown here is derived from an EMBL/GenBank/DDBJ whole genome shotgun (WGS) entry which is preliminary data.</text>
</comment>
<proteinExistence type="inferred from homology"/>
<dbReference type="GO" id="GO:0035539">
    <property type="term" value="F:8-oxo-7,8-dihydrodeoxyguanosine triphosphate pyrophosphatase activity"/>
    <property type="evidence" value="ECO:0007669"/>
    <property type="project" value="UniProtKB-EC"/>
</dbReference>
<sequence>MPGEIFVLPNVYGLIKRRDGGGVLIQRRWKPQTDPGNLGKWELPGGKWRAGESAQDCLRRELQEECGIEVASIEGLFAQHEHLGQRVETSSPTLVVQMLIGSAPSVLVVYAGYSDEEPAAEGDGARDANFMDLSELKGALREHPDTFTALSFAALTELLSRDLL</sequence>
<dbReference type="SUPFAM" id="SSF55811">
    <property type="entry name" value="Nudix"/>
    <property type="match status" value="1"/>
</dbReference>
<dbReference type="PANTHER" id="PTHR43046">
    <property type="entry name" value="GDP-MANNOSE MANNOSYL HYDROLASE"/>
    <property type="match status" value="1"/>
</dbReference>
<gene>
    <name evidence="6" type="ORF">HEB94_007055</name>
</gene>
<dbReference type="InterPro" id="IPR020476">
    <property type="entry name" value="Nudix_hydrolase"/>
</dbReference>
<evidence type="ECO:0000256" key="4">
    <source>
        <dbReference type="RuleBase" id="RU003476"/>
    </source>
</evidence>
<accession>A0A927N1T8</accession>
<protein>
    <submittedName>
        <fullName evidence="6">8-oxo-dGTP diphosphatase</fullName>
        <ecNumber evidence="6">3.6.1.55</ecNumber>
    </submittedName>
</protein>
<dbReference type="Gene3D" id="3.90.79.10">
    <property type="entry name" value="Nucleoside Triphosphate Pyrophosphohydrolase"/>
    <property type="match status" value="1"/>
</dbReference>
<dbReference type="PRINTS" id="PR00502">
    <property type="entry name" value="NUDIXFAMILY"/>
</dbReference>